<dbReference type="GO" id="GO:0030672">
    <property type="term" value="C:synaptic vesicle membrane"/>
    <property type="evidence" value="ECO:0007669"/>
    <property type="project" value="TreeGrafter"/>
</dbReference>
<gene>
    <name evidence="7" type="primary">Syn</name>
    <name evidence="7" type="ORF">T07_2339</name>
</gene>
<feature type="domain" description="Synapsin pre-ATP-grasp" evidence="5">
    <location>
        <begin position="119"/>
        <end position="212"/>
    </location>
</feature>
<accession>A0A0V0S6Z6</accession>
<protein>
    <submittedName>
        <fullName evidence="7">Synapsin</fullName>
    </submittedName>
</protein>
<dbReference type="Gene3D" id="3.40.50.20">
    <property type="match status" value="1"/>
</dbReference>
<feature type="domain" description="Synapsin ATP-binding" evidence="6">
    <location>
        <begin position="214"/>
        <end position="429"/>
    </location>
</feature>
<evidence type="ECO:0000256" key="3">
    <source>
        <dbReference type="ARBA" id="ARBA00023018"/>
    </source>
</evidence>
<comment type="similarity">
    <text evidence="1">Belongs to the synapsin family.</text>
</comment>
<name>A0A0V0S6Z6_9BILA</name>
<dbReference type="PANTHER" id="PTHR10841">
    <property type="entry name" value="SYNAPSIN"/>
    <property type="match status" value="1"/>
</dbReference>
<dbReference type="SUPFAM" id="SSF52440">
    <property type="entry name" value="PreATP-grasp domain"/>
    <property type="match status" value="1"/>
</dbReference>
<sequence>MKMGYCKNQTPSMNFNAFKDSFTQGVSFLKRRFSSSDLTDDVDDDFLHRPGDQSAAVAAQQQQQQGLHLTNEQLNVRRSNFATSAPTSPARQPHATSLMQGITKSILHAASPRQMSMSKENSKCLLIIDNQCVDWSKYFRGRKVLGDCNLRVEQTEFSKISILSQSDPSGCLVEAGGRPFRPDFVLIRQPVKELNTDWRPIIMGMLYGAIPSLNTLHSIYNFADKPWVFSHMLMLQRRLGSDRFPLIEQLYAFNQQDLCKAVIRLPSVIKVGQTYKGAGKVKVNMADQLEELSSMISILSTYYTTEPFVDAKYDIVIQKIGPHCKAFVRKGIGSAWKTNTSASMLEQVALTDRHREWISEASKMFGGLDMCSIAAVVGKDGKEYIYEVARRGFFFFSSELMNDCTFPLLGDTQEEDRKQIAELVVHKINHILNLKQAQQRKESMGSASPQNFIKHETPAKVSSARGDSINNTSIDAAVAKNPVQPTGHAPPPVPARPANAQAIQRQLSQQNSIVRDESTGVDDTMSNLKKTFAGIFGDM</sequence>
<dbReference type="InterPro" id="IPR013815">
    <property type="entry name" value="ATP_grasp_subdomain_1"/>
</dbReference>
<dbReference type="AlphaFoldDB" id="A0A0V0S6Z6"/>
<dbReference type="STRING" id="6336.A0A0V0S6Z6"/>
<comment type="caution">
    <text evidence="7">The sequence shown here is derived from an EMBL/GenBank/DDBJ whole genome shotgun (WGS) entry which is preliminary data.</text>
</comment>
<dbReference type="InterPro" id="IPR016185">
    <property type="entry name" value="PreATP-grasp_dom_sf"/>
</dbReference>
<evidence type="ECO:0000313" key="8">
    <source>
        <dbReference type="Proteomes" id="UP000054630"/>
    </source>
</evidence>
<reference evidence="7 8" key="1">
    <citation type="submission" date="2015-01" db="EMBL/GenBank/DDBJ databases">
        <title>Evolution of Trichinella species and genotypes.</title>
        <authorList>
            <person name="Korhonen P.K."/>
            <person name="Edoardo P."/>
            <person name="Giuseppe L.R."/>
            <person name="Gasser R.B."/>
        </authorList>
    </citation>
    <scope>NUCLEOTIDE SEQUENCE [LARGE SCALE GENOMIC DNA]</scope>
    <source>
        <strain evidence="7">ISS37</strain>
    </source>
</reference>
<dbReference type="Pfam" id="PF02078">
    <property type="entry name" value="Synapsin"/>
    <property type="match status" value="1"/>
</dbReference>
<dbReference type="SUPFAM" id="SSF56059">
    <property type="entry name" value="Glutathione synthetase ATP-binding domain-like"/>
    <property type="match status" value="1"/>
</dbReference>
<organism evidence="7 8">
    <name type="scientific">Trichinella nelsoni</name>
    <dbReference type="NCBI Taxonomy" id="6336"/>
    <lineage>
        <taxon>Eukaryota</taxon>
        <taxon>Metazoa</taxon>
        <taxon>Ecdysozoa</taxon>
        <taxon>Nematoda</taxon>
        <taxon>Enoplea</taxon>
        <taxon>Dorylaimia</taxon>
        <taxon>Trichinellida</taxon>
        <taxon>Trichinellidae</taxon>
        <taxon>Trichinella</taxon>
    </lineage>
</organism>
<dbReference type="Gene3D" id="3.30.1490.20">
    <property type="entry name" value="ATP-grasp fold, A domain"/>
    <property type="match status" value="1"/>
</dbReference>
<dbReference type="Gene3D" id="3.30.470.20">
    <property type="entry name" value="ATP-grasp fold, B domain"/>
    <property type="match status" value="1"/>
</dbReference>
<comment type="subcellular location">
    <subcellularLocation>
        <location evidence="4">Synapse</location>
    </subcellularLocation>
</comment>
<evidence type="ECO:0000256" key="2">
    <source>
        <dbReference type="ARBA" id="ARBA00022553"/>
    </source>
</evidence>
<keyword evidence="2" id="KW-0597">Phosphoprotein</keyword>
<dbReference type="EMBL" id="JYDL01000031">
    <property type="protein sequence ID" value="KRX22415.1"/>
    <property type="molecule type" value="Genomic_DNA"/>
</dbReference>
<dbReference type="GO" id="GO:0007269">
    <property type="term" value="P:neurotransmitter secretion"/>
    <property type="evidence" value="ECO:0007669"/>
    <property type="project" value="InterPro"/>
</dbReference>
<dbReference type="Proteomes" id="UP000054630">
    <property type="component" value="Unassembled WGS sequence"/>
</dbReference>
<dbReference type="InterPro" id="IPR001359">
    <property type="entry name" value="Synapsin"/>
</dbReference>
<evidence type="ECO:0000256" key="4">
    <source>
        <dbReference type="ARBA" id="ARBA00034103"/>
    </source>
</evidence>
<dbReference type="FunFam" id="3.30.470.20:FF:000059">
    <property type="entry name" value="Synapsin-3"/>
    <property type="match status" value="1"/>
</dbReference>
<dbReference type="PANTHER" id="PTHR10841:SF17">
    <property type="entry name" value="SYNAPSIN"/>
    <property type="match status" value="1"/>
</dbReference>
<dbReference type="GO" id="GO:0005524">
    <property type="term" value="F:ATP binding"/>
    <property type="evidence" value="ECO:0007669"/>
    <property type="project" value="InterPro"/>
</dbReference>
<keyword evidence="8" id="KW-1185">Reference proteome</keyword>
<evidence type="ECO:0000259" key="6">
    <source>
        <dbReference type="Pfam" id="PF02750"/>
    </source>
</evidence>
<keyword evidence="3" id="KW-0770">Synapse</keyword>
<dbReference type="Pfam" id="PF02750">
    <property type="entry name" value="Synapsin_C"/>
    <property type="match status" value="1"/>
</dbReference>
<dbReference type="InterPro" id="IPR020898">
    <property type="entry name" value="Synapsin_ATP-bd_dom"/>
</dbReference>
<dbReference type="OrthoDB" id="10249572at2759"/>
<dbReference type="InterPro" id="IPR020897">
    <property type="entry name" value="Synapsin_pre-ATP-grasp_dom"/>
</dbReference>
<evidence type="ECO:0000259" key="5">
    <source>
        <dbReference type="Pfam" id="PF02078"/>
    </source>
</evidence>
<evidence type="ECO:0000313" key="7">
    <source>
        <dbReference type="EMBL" id="KRX22415.1"/>
    </source>
</evidence>
<dbReference type="PRINTS" id="PR01368">
    <property type="entry name" value="SYNAPSIN"/>
</dbReference>
<evidence type="ECO:0000256" key="1">
    <source>
        <dbReference type="ARBA" id="ARBA00008243"/>
    </source>
</evidence>
<proteinExistence type="inferred from homology"/>